<organism evidence="1">
    <name type="scientific">Manihot esculenta</name>
    <name type="common">Cassava</name>
    <name type="synonym">Jatropha manihot</name>
    <dbReference type="NCBI Taxonomy" id="3983"/>
    <lineage>
        <taxon>Eukaryota</taxon>
        <taxon>Viridiplantae</taxon>
        <taxon>Streptophyta</taxon>
        <taxon>Embryophyta</taxon>
        <taxon>Tracheophyta</taxon>
        <taxon>Spermatophyta</taxon>
        <taxon>Magnoliopsida</taxon>
        <taxon>eudicotyledons</taxon>
        <taxon>Gunneridae</taxon>
        <taxon>Pentapetalae</taxon>
        <taxon>rosids</taxon>
        <taxon>fabids</taxon>
        <taxon>Malpighiales</taxon>
        <taxon>Euphorbiaceae</taxon>
        <taxon>Crotonoideae</taxon>
        <taxon>Manihoteae</taxon>
        <taxon>Manihot</taxon>
    </lineage>
</organism>
<evidence type="ECO:0000313" key="1">
    <source>
        <dbReference type="EMBL" id="OAY45466.1"/>
    </source>
</evidence>
<dbReference type="AlphaFoldDB" id="A0A2C9VJ06"/>
<accession>A0A2C9VJ06</accession>
<gene>
    <name evidence="1" type="ORF">MANES_07G063000</name>
</gene>
<protein>
    <submittedName>
        <fullName evidence="1">Uncharacterized protein</fullName>
    </submittedName>
</protein>
<dbReference type="EMBL" id="CM004393">
    <property type="protein sequence ID" value="OAY45466.1"/>
    <property type="molecule type" value="Genomic_DNA"/>
</dbReference>
<name>A0A2C9VJ06_MANES</name>
<proteinExistence type="predicted"/>
<reference evidence="1" key="1">
    <citation type="submission" date="2016-02" db="EMBL/GenBank/DDBJ databases">
        <title>WGS assembly of Manihot esculenta.</title>
        <authorList>
            <person name="Bredeson J.V."/>
            <person name="Prochnik S.E."/>
            <person name="Lyons J.B."/>
            <person name="Schmutz J."/>
            <person name="Grimwood J."/>
            <person name="Vrebalov J."/>
            <person name="Bart R.S."/>
            <person name="Amuge T."/>
            <person name="Ferguson M.E."/>
            <person name="Green R."/>
            <person name="Putnam N."/>
            <person name="Stites J."/>
            <person name="Rounsley S."/>
            <person name="Rokhsar D.S."/>
        </authorList>
    </citation>
    <scope>NUCLEOTIDE SEQUENCE [LARGE SCALE GENOMIC DNA]</scope>
    <source>
        <tissue evidence="1">Leaf</tissue>
    </source>
</reference>
<sequence length="62" mass="7227">MTECRSSEMVTHTFHKIFWNKEQYQNCKNTQFCVHIYSLQFANKQKSYSAAGAETSTNNISN</sequence>